<comment type="caution">
    <text evidence="1">The sequence shown here is derived from an EMBL/GenBank/DDBJ whole genome shotgun (WGS) entry which is preliminary data.</text>
</comment>
<name>A0AAD5D7X1_AMBAR</name>
<accession>A0AAD5D7X1</accession>
<dbReference type="Proteomes" id="UP001206925">
    <property type="component" value="Unassembled WGS sequence"/>
</dbReference>
<keyword evidence="2" id="KW-1185">Reference proteome</keyword>
<organism evidence="1 2">
    <name type="scientific">Ambrosia artemisiifolia</name>
    <name type="common">Common ragweed</name>
    <dbReference type="NCBI Taxonomy" id="4212"/>
    <lineage>
        <taxon>Eukaryota</taxon>
        <taxon>Viridiplantae</taxon>
        <taxon>Streptophyta</taxon>
        <taxon>Embryophyta</taxon>
        <taxon>Tracheophyta</taxon>
        <taxon>Spermatophyta</taxon>
        <taxon>Magnoliopsida</taxon>
        <taxon>eudicotyledons</taxon>
        <taxon>Gunneridae</taxon>
        <taxon>Pentapetalae</taxon>
        <taxon>asterids</taxon>
        <taxon>campanulids</taxon>
        <taxon>Asterales</taxon>
        <taxon>Asteraceae</taxon>
        <taxon>Asteroideae</taxon>
        <taxon>Heliantheae alliance</taxon>
        <taxon>Heliantheae</taxon>
        <taxon>Ambrosia</taxon>
    </lineage>
</organism>
<proteinExistence type="predicted"/>
<sequence>MLQSKSFVRKTKQGKVVKVVSEHYLRDDIHCGALFCKVLDTNVVLNQGFSLGNLIQALESVDDQKFIIREYGTTEYAVYMSNT</sequence>
<gene>
    <name evidence="1" type="ORF">M8C21_026675</name>
</gene>
<dbReference type="Gene3D" id="3.40.50.1010">
    <property type="entry name" value="5'-nuclease"/>
    <property type="match status" value="1"/>
</dbReference>
<protein>
    <submittedName>
        <fullName evidence="1">Uncharacterized protein</fullName>
    </submittedName>
</protein>
<evidence type="ECO:0000313" key="1">
    <source>
        <dbReference type="EMBL" id="KAI7754889.1"/>
    </source>
</evidence>
<dbReference type="AlphaFoldDB" id="A0AAD5D7X1"/>
<reference evidence="1" key="1">
    <citation type="submission" date="2022-06" db="EMBL/GenBank/DDBJ databases">
        <title>Uncovering the hologenomic basis of an extraordinary plant invasion.</title>
        <authorList>
            <person name="Bieker V.C."/>
            <person name="Martin M.D."/>
            <person name="Gilbert T."/>
            <person name="Hodgins K."/>
            <person name="Battlay P."/>
            <person name="Petersen B."/>
            <person name="Wilson J."/>
        </authorList>
    </citation>
    <scope>NUCLEOTIDE SEQUENCE</scope>
    <source>
        <strain evidence="1">AA19_3_7</strain>
        <tissue evidence="1">Leaf</tissue>
    </source>
</reference>
<dbReference type="EMBL" id="JAMZMK010002287">
    <property type="protein sequence ID" value="KAI7754889.1"/>
    <property type="molecule type" value="Genomic_DNA"/>
</dbReference>
<evidence type="ECO:0000313" key="2">
    <source>
        <dbReference type="Proteomes" id="UP001206925"/>
    </source>
</evidence>